<reference evidence="10" key="1">
    <citation type="journal article" date="2020" name="Stud. Mycol.">
        <title>101 Dothideomycetes genomes: a test case for predicting lifestyles and emergence of pathogens.</title>
        <authorList>
            <person name="Haridas S."/>
            <person name="Albert R."/>
            <person name="Binder M."/>
            <person name="Bloem J."/>
            <person name="Labutti K."/>
            <person name="Salamov A."/>
            <person name="Andreopoulos B."/>
            <person name="Baker S."/>
            <person name="Barry K."/>
            <person name="Bills G."/>
            <person name="Bluhm B."/>
            <person name="Cannon C."/>
            <person name="Castanera R."/>
            <person name="Culley D."/>
            <person name="Daum C."/>
            <person name="Ezra D."/>
            <person name="Gonzalez J."/>
            <person name="Henrissat B."/>
            <person name="Kuo A."/>
            <person name="Liang C."/>
            <person name="Lipzen A."/>
            <person name="Lutzoni F."/>
            <person name="Magnuson J."/>
            <person name="Mondo S."/>
            <person name="Nolan M."/>
            <person name="Ohm R."/>
            <person name="Pangilinan J."/>
            <person name="Park H.-J."/>
            <person name="Ramirez L."/>
            <person name="Alfaro M."/>
            <person name="Sun H."/>
            <person name="Tritt A."/>
            <person name="Yoshinaga Y."/>
            <person name="Zwiers L.-H."/>
            <person name="Turgeon B."/>
            <person name="Goodwin S."/>
            <person name="Spatafora J."/>
            <person name="Crous P."/>
            <person name="Grigoriev I."/>
        </authorList>
    </citation>
    <scope>NUCLEOTIDE SEQUENCE</scope>
    <source>
        <strain evidence="10">CBS 109.77</strain>
    </source>
</reference>
<dbReference type="GO" id="GO:0004252">
    <property type="term" value="F:serine-type endopeptidase activity"/>
    <property type="evidence" value="ECO:0007669"/>
    <property type="project" value="InterPro"/>
</dbReference>
<dbReference type="OrthoDB" id="10260614at2759"/>
<evidence type="ECO:0000313" key="10">
    <source>
        <dbReference type="EMBL" id="KAF2790297.1"/>
    </source>
</evidence>
<evidence type="ECO:0000256" key="1">
    <source>
        <dbReference type="ARBA" id="ARBA00004141"/>
    </source>
</evidence>
<keyword evidence="4" id="KW-0378">Hydrolase</keyword>
<dbReference type="InterPro" id="IPR022764">
    <property type="entry name" value="Peptidase_S54_rhomboid_dom"/>
</dbReference>
<feature type="transmembrane region" description="Helical" evidence="8">
    <location>
        <begin position="462"/>
        <end position="483"/>
    </location>
</feature>
<dbReference type="PANTHER" id="PTHR43731">
    <property type="entry name" value="RHOMBOID PROTEASE"/>
    <property type="match status" value="1"/>
</dbReference>
<comment type="similarity">
    <text evidence="2">Belongs to the peptidase S54 family.</text>
</comment>
<dbReference type="EMBL" id="MU002082">
    <property type="protein sequence ID" value="KAF2790297.1"/>
    <property type="molecule type" value="Genomic_DNA"/>
</dbReference>
<feature type="non-terminal residue" evidence="10">
    <location>
        <position position="583"/>
    </location>
</feature>
<dbReference type="SUPFAM" id="SSF144091">
    <property type="entry name" value="Rhomboid-like"/>
    <property type="match status" value="1"/>
</dbReference>
<evidence type="ECO:0000256" key="5">
    <source>
        <dbReference type="ARBA" id="ARBA00022989"/>
    </source>
</evidence>
<evidence type="ECO:0000256" key="8">
    <source>
        <dbReference type="SAM" id="Phobius"/>
    </source>
</evidence>
<keyword evidence="6 8" id="KW-0472">Membrane</keyword>
<dbReference type="Gene3D" id="1.20.1540.10">
    <property type="entry name" value="Rhomboid-like"/>
    <property type="match status" value="1"/>
</dbReference>
<name>A0A6A6X2Y8_9PLEO</name>
<keyword evidence="11" id="KW-1185">Reference proteome</keyword>
<accession>A0A6A6X2Y8</accession>
<dbReference type="GO" id="GO:0006465">
    <property type="term" value="P:signal peptide processing"/>
    <property type="evidence" value="ECO:0007669"/>
    <property type="project" value="TreeGrafter"/>
</dbReference>
<evidence type="ECO:0000256" key="6">
    <source>
        <dbReference type="ARBA" id="ARBA00023136"/>
    </source>
</evidence>
<evidence type="ECO:0000256" key="3">
    <source>
        <dbReference type="ARBA" id="ARBA00022692"/>
    </source>
</evidence>
<feature type="transmembrane region" description="Helical" evidence="8">
    <location>
        <begin position="354"/>
        <end position="375"/>
    </location>
</feature>
<sequence length="583" mass="65383">TSAFARRFCSTSSPPNANSRTSLLSVLQSRRAALSSQPSRSFSATLQPTAKVLNPPEDPRRPPTQSLQPKKRPVKIGPLPTGEVDSETIRSIFGAKVSHTDGNNILRILHHRRTSGSLADYGVDNLGHKYAHVNRTLATRALGWLREEFPVDEGRAAEQWAEKEANRIAYELWLADPENESKYKDPARVWRDQQKEIDQQNEQHEQDEGERLGMLRAGPSQFERNIAEKRRLRLEEATKKAEQKEAKEKEDMVKLETGEWVRTPRGTGLMKPGQTAYVDVFGREQISQRKEIQEAYRKKAELPFKTKEELLAQTTIAQRVYPMTAFVLVLCLLSYGFAHYYIPPSPDYRMWPDVSPTTATIIALVAANVVVFLAWRWTPLWGFLTRHFQHVPAYPYAHTSITNVFSHIMPEHFVSNMATLILAGSVCHDLVGRGVFIGAYLSAGAIGTLTSLYWSNLGRGSILAHSMGASAAVYGIVALYLSLTDRERVQIPFVKDMSVGFYPKCLLVAVVAAECWNARRGRQGADHASHFGGLFTGLSVAGYMQYNGFHQRRMPLGQVEQKAGVDEKTLDVGAIVKEEYKEV</sequence>
<evidence type="ECO:0000259" key="9">
    <source>
        <dbReference type="Pfam" id="PF01694"/>
    </source>
</evidence>
<organism evidence="10 11">
    <name type="scientific">Melanomma pulvis-pyrius CBS 109.77</name>
    <dbReference type="NCBI Taxonomy" id="1314802"/>
    <lineage>
        <taxon>Eukaryota</taxon>
        <taxon>Fungi</taxon>
        <taxon>Dikarya</taxon>
        <taxon>Ascomycota</taxon>
        <taxon>Pezizomycotina</taxon>
        <taxon>Dothideomycetes</taxon>
        <taxon>Pleosporomycetidae</taxon>
        <taxon>Pleosporales</taxon>
        <taxon>Melanommataceae</taxon>
        <taxon>Melanomma</taxon>
    </lineage>
</organism>
<feature type="non-terminal residue" evidence="10">
    <location>
        <position position="1"/>
    </location>
</feature>
<dbReference type="GO" id="GO:0016020">
    <property type="term" value="C:membrane"/>
    <property type="evidence" value="ECO:0007669"/>
    <property type="project" value="UniProtKB-SubCell"/>
</dbReference>
<keyword evidence="3 8" id="KW-0812">Transmembrane</keyword>
<evidence type="ECO:0000256" key="2">
    <source>
        <dbReference type="ARBA" id="ARBA00009045"/>
    </source>
</evidence>
<dbReference type="InterPro" id="IPR035952">
    <property type="entry name" value="Rhomboid-like_sf"/>
</dbReference>
<feature type="region of interest" description="Disordered" evidence="7">
    <location>
        <begin position="1"/>
        <end position="22"/>
    </location>
</feature>
<protein>
    <recommendedName>
        <fullName evidence="9">Peptidase S54 rhomboid domain-containing protein</fullName>
    </recommendedName>
</protein>
<feature type="region of interest" description="Disordered" evidence="7">
    <location>
        <begin position="34"/>
        <end position="81"/>
    </location>
</feature>
<proteinExistence type="inferred from homology"/>
<dbReference type="InterPro" id="IPR050925">
    <property type="entry name" value="Rhomboid_protease_S54"/>
</dbReference>
<evidence type="ECO:0000256" key="4">
    <source>
        <dbReference type="ARBA" id="ARBA00022801"/>
    </source>
</evidence>
<evidence type="ECO:0000256" key="7">
    <source>
        <dbReference type="SAM" id="MobiDB-lite"/>
    </source>
</evidence>
<feature type="transmembrane region" description="Helical" evidence="8">
    <location>
        <begin position="438"/>
        <end position="456"/>
    </location>
</feature>
<feature type="region of interest" description="Disordered" evidence="7">
    <location>
        <begin position="195"/>
        <end position="220"/>
    </location>
</feature>
<feature type="compositionally biased region" description="Basic and acidic residues" evidence="7">
    <location>
        <begin position="195"/>
        <end position="213"/>
    </location>
</feature>
<comment type="subcellular location">
    <subcellularLocation>
        <location evidence="1">Membrane</location>
        <topology evidence="1">Multi-pass membrane protein</topology>
    </subcellularLocation>
</comment>
<feature type="compositionally biased region" description="Polar residues" evidence="7">
    <location>
        <begin position="34"/>
        <end position="48"/>
    </location>
</feature>
<keyword evidence="5 8" id="KW-1133">Transmembrane helix</keyword>
<feature type="transmembrane region" description="Helical" evidence="8">
    <location>
        <begin position="320"/>
        <end position="342"/>
    </location>
</feature>
<dbReference type="Proteomes" id="UP000799757">
    <property type="component" value="Unassembled WGS sequence"/>
</dbReference>
<dbReference type="Pfam" id="PF01694">
    <property type="entry name" value="Rhomboid"/>
    <property type="match status" value="1"/>
</dbReference>
<gene>
    <name evidence="10" type="ORF">K505DRAFT_202631</name>
</gene>
<dbReference type="PANTHER" id="PTHR43731:SF14">
    <property type="entry name" value="PRESENILIN-ASSOCIATED RHOMBOID-LIKE PROTEIN, MITOCHONDRIAL"/>
    <property type="match status" value="1"/>
</dbReference>
<feature type="domain" description="Peptidase S54 rhomboid" evidence="9">
    <location>
        <begin position="399"/>
        <end position="543"/>
    </location>
</feature>
<evidence type="ECO:0000313" key="11">
    <source>
        <dbReference type="Proteomes" id="UP000799757"/>
    </source>
</evidence>
<dbReference type="AlphaFoldDB" id="A0A6A6X2Y8"/>